<reference evidence="2 3" key="1">
    <citation type="journal article" date="2016" name="Mol. Biol. Evol.">
        <title>Comparative Genomics of Early-Diverging Mushroom-Forming Fungi Provides Insights into the Origins of Lignocellulose Decay Capabilities.</title>
        <authorList>
            <person name="Nagy L.G."/>
            <person name="Riley R."/>
            <person name="Tritt A."/>
            <person name="Adam C."/>
            <person name="Daum C."/>
            <person name="Floudas D."/>
            <person name="Sun H."/>
            <person name="Yadav J.S."/>
            <person name="Pangilinan J."/>
            <person name="Larsson K.H."/>
            <person name="Matsuura K."/>
            <person name="Barry K."/>
            <person name="Labutti K."/>
            <person name="Kuo R."/>
            <person name="Ohm R.A."/>
            <person name="Bhattacharya S.S."/>
            <person name="Shirouzu T."/>
            <person name="Yoshinaga Y."/>
            <person name="Martin F.M."/>
            <person name="Grigoriev I.V."/>
            <person name="Hibbett D.S."/>
        </authorList>
    </citation>
    <scope>NUCLEOTIDE SEQUENCE [LARGE SCALE GENOMIC DNA]</scope>
    <source>
        <strain evidence="2 3">TUFC12733</strain>
    </source>
</reference>
<evidence type="ECO:0000313" key="3">
    <source>
        <dbReference type="Proteomes" id="UP000076738"/>
    </source>
</evidence>
<evidence type="ECO:0000256" key="1">
    <source>
        <dbReference type="SAM" id="MobiDB-lite"/>
    </source>
</evidence>
<dbReference type="AlphaFoldDB" id="A0A167RL54"/>
<feature type="compositionally biased region" description="Polar residues" evidence="1">
    <location>
        <begin position="1"/>
        <end position="10"/>
    </location>
</feature>
<dbReference type="Proteomes" id="UP000076738">
    <property type="component" value="Unassembled WGS sequence"/>
</dbReference>
<feature type="compositionally biased region" description="Pro residues" evidence="1">
    <location>
        <begin position="380"/>
        <end position="389"/>
    </location>
</feature>
<evidence type="ECO:0000313" key="2">
    <source>
        <dbReference type="EMBL" id="KZP01033.1"/>
    </source>
</evidence>
<dbReference type="OrthoDB" id="2505887at2759"/>
<feature type="compositionally biased region" description="Polar residues" evidence="1">
    <location>
        <begin position="512"/>
        <end position="522"/>
    </location>
</feature>
<feature type="region of interest" description="Disordered" evidence="1">
    <location>
        <begin position="1"/>
        <end position="91"/>
    </location>
</feature>
<feature type="region of interest" description="Disordered" evidence="1">
    <location>
        <begin position="242"/>
        <end position="271"/>
    </location>
</feature>
<feature type="compositionally biased region" description="Polar residues" evidence="1">
    <location>
        <begin position="60"/>
        <end position="91"/>
    </location>
</feature>
<name>A0A167RL54_CALVF</name>
<evidence type="ECO:0008006" key="4">
    <source>
        <dbReference type="Google" id="ProtNLM"/>
    </source>
</evidence>
<gene>
    <name evidence="2" type="ORF">CALVIDRAFT_559692</name>
</gene>
<dbReference type="EMBL" id="KV417267">
    <property type="protein sequence ID" value="KZP01033.1"/>
    <property type="molecule type" value="Genomic_DNA"/>
</dbReference>
<proteinExistence type="predicted"/>
<keyword evidence="3" id="KW-1185">Reference proteome</keyword>
<accession>A0A167RL54</accession>
<dbReference type="STRING" id="1330018.A0A167RL54"/>
<feature type="compositionally biased region" description="Basic and acidic residues" evidence="1">
    <location>
        <begin position="497"/>
        <end position="510"/>
    </location>
</feature>
<organism evidence="2 3">
    <name type="scientific">Calocera viscosa (strain TUFC12733)</name>
    <dbReference type="NCBI Taxonomy" id="1330018"/>
    <lineage>
        <taxon>Eukaryota</taxon>
        <taxon>Fungi</taxon>
        <taxon>Dikarya</taxon>
        <taxon>Basidiomycota</taxon>
        <taxon>Agaricomycotina</taxon>
        <taxon>Dacrymycetes</taxon>
        <taxon>Dacrymycetales</taxon>
        <taxon>Dacrymycetaceae</taxon>
        <taxon>Calocera</taxon>
    </lineage>
</organism>
<feature type="compositionally biased region" description="Polar residues" evidence="1">
    <location>
        <begin position="17"/>
        <end position="33"/>
    </location>
</feature>
<feature type="compositionally biased region" description="Polar residues" evidence="1">
    <location>
        <begin position="485"/>
        <end position="495"/>
    </location>
</feature>
<feature type="region of interest" description="Disordered" evidence="1">
    <location>
        <begin position="362"/>
        <end position="394"/>
    </location>
</feature>
<feature type="region of interest" description="Disordered" evidence="1">
    <location>
        <begin position="485"/>
        <end position="525"/>
    </location>
</feature>
<sequence length="664" mass="73137">MSSPTAVRTDSSPERLNLSQSKPPNSHAQSLFGSSPLASPTPSPPKTPSKRRASGRDLDVTSSPSKRNRTSTGTPFASPVSIPQRTQSSPTKIKLVHDVWSREALDGVVWVRLDDRGVPIGGAEAGVNPYWWAAKLTCESWKTPLLLDIIGDDGHKSGRSITVSSPSETNIRPFKNPFTSGPRFDLSTAGLSLSATGQRRSSKTSKALQTRWDSMLEQAQKTYDAEDLPEVEDAFLAPIQSYHPLEPVDTPASSSSTPRKRANRKDQAGPLDAVVQEEVWIDPGPDRTLDIPGELVLAIDRTKSYWPATVLAYEPATAGKGKGKFGRYRLEYLDHTFRSIKRDEFFAQDEDGFVTCKLGQFTHQDDNDTDEDTPTARSPSPNPIPPPPTTMKSVHDLSIPELLRYTRPVLEWTINNKYPPSFDRCQSFYRGGRDRMNLAAFGTDMGRFESYDRAIIRKEVIRWALGTARTTLPDEDASMAEVLSAPSTEQETLIGTQRDREEAKDLHETGAHNASDSAQGSNMEVDEGAASIAPLRPTGCESYEALSLPERLQFCVDILVPEAALQLLAWLEGYRFTIPPLPSLSELDGDLPADLAEQENDIHKRAEQLAAIPPPSEWVNKVVAIRSSRQAAMEAKGLLREEIKASSPKRLTGSFTRPNAGRRV</sequence>
<protein>
    <recommendedName>
        <fullName evidence="4">PWWP domain-containing protein</fullName>
    </recommendedName>
</protein>